<evidence type="ECO:0000313" key="1">
    <source>
        <dbReference type="EMBL" id="MBJ7609329.1"/>
    </source>
</evidence>
<comment type="caution">
    <text evidence="1">The sequence shown here is derived from an EMBL/GenBank/DDBJ whole genome shotgun (WGS) entry which is preliminary data.</text>
</comment>
<organism evidence="1 2">
    <name type="scientific">Candidatus Amunia macphersoniae</name>
    <dbReference type="NCBI Taxonomy" id="3127014"/>
    <lineage>
        <taxon>Bacteria</taxon>
        <taxon>Bacillati</taxon>
        <taxon>Candidatus Dormiibacterota</taxon>
        <taxon>Candidatus Dormibacteria</taxon>
        <taxon>Candidatus Aeolococcales</taxon>
        <taxon>Candidatus Aeolococcaceae</taxon>
        <taxon>Candidatus Amunia</taxon>
    </lineage>
</organism>
<dbReference type="Proteomes" id="UP000614410">
    <property type="component" value="Unassembled WGS sequence"/>
</dbReference>
<dbReference type="Gene3D" id="1.25.40.10">
    <property type="entry name" value="Tetratricopeptide repeat domain"/>
    <property type="match status" value="1"/>
</dbReference>
<name>A0A934KF47_9BACT</name>
<reference evidence="1 2" key="1">
    <citation type="submission" date="2020-10" db="EMBL/GenBank/DDBJ databases">
        <title>Ca. Dormibacterota MAGs.</title>
        <authorList>
            <person name="Montgomery K."/>
        </authorList>
    </citation>
    <scope>NUCLEOTIDE SEQUENCE [LARGE SCALE GENOMIC DNA]</scope>
    <source>
        <strain evidence="1">Mitchell_Peninsula_5</strain>
    </source>
</reference>
<dbReference type="Pfam" id="PF13181">
    <property type="entry name" value="TPR_8"/>
    <property type="match status" value="1"/>
</dbReference>
<dbReference type="EMBL" id="JAEKNN010000035">
    <property type="protein sequence ID" value="MBJ7609329.1"/>
    <property type="molecule type" value="Genomic_DNA"/>
</dbReference>
<evidence type="ECO:0000313" key="2">
    <source>
        <dbReference type="Proteomes" id="UP000614410"/>
    </source>
</evidence>
<sequence>MKGDPNKAEAVYRRAKEAGSVVAARHLGLLLAERGDAAGYAYLQRADDDGDAIAAHAIAVAHSLRGEMDSAEEAYRRADERGDANAAANLGVILEKRGDTEAAKSAFTRAHERLKTHAAHLDPPKQ</sequence>
<dbReference type="InterPro" id="IPR019734">
    <property type="entry name" value="TPR_rpt"/>
</dbReference>
<proteinExistence type="predicted"/>
<dbReference type="AlphaFoldDB" id="A0A934KF47"/>
<dbReference type="SUPFAM" id="SSF81901">
    <property type="entry name" value="HCP-like"/>
    <property type="match status" value="1"/>
</dbReference>
<protein>
    <recommendedName>
        <fullName evidence="3">Tetratricopeptide repeat protein</fullName>
    </recommendedName>
</protein>
<dbReference type="InterPro" id="IPR011990">
    <property type="entry name" value="TPR-like_helical_dom_sf"/>
</dbReference>
<gene>
    <name evidence="1" type="ORF">JF887_07840</name>
</gene>
<accession>A0A934KF47</accession>
<evidence type="ECO:0008006" key="3">
    <source>
        <dbReference type="Google" id="ProtNLM"/>
    </source>
</evidence>